<feature type="compositionally biased region" description="Polar residues" evidence="1">
    <location>
        <begin position="499"/>
        <end position="531"/>
    </location>
</feature>
<feature type="compositionally biased region" description="Pro residues" evidence="1">
    <location>
        <begin position="239"/>
        <end position="255"/>
    </location>
</feature>
<comment type="caution">
    <text evidence="2">The sequence shown here is derived from an EMBL/GenBank/DDBJ whole genome shotgun (WGS) entry which is preliminary data.</text>
</comment>
<feature type="compositionally biased region" description="Polar residues" evidence="1">
    <location>
        <begin position="211"/>
        <end position="225"/>
    </location>
</feature>
<feature type="compositionally biased region" description="Low complexity" evidence="1">
    <location>
        <begin position="755"/>
        <end position="770"/>
    </location>
</feature>
<feature type="compositionally biased region" description="Basic and acidic residues" evidence="1">
    <location>
        <begin position="385"/>
        <end position="396"/>
    </location>
</feature>
<gene>
    <name evidence="2" type="ORF">PMZ80_000367</name>
</gene>
<feature type="compositionally biased region" description="Polar residues" evidence="1">
    <location>
        <begin position="678"/>
        <end position="703"/>
    </location>
</feature>
<reference evidence="2 3" key="1">
    <citation type="journal article" date="2023" name="Res Sq">
        <title>Genomic and morphological characterization of Knufia obscura isolated from the Mars 2020 spacecraft assembly facility.</title>
        <authorList>
            <person name="Chander A.M."/>
            <person name="Teixeira M.M."/>
            <person name="Singh N.K."/>
            <person name="Williams M.P."/>
            <person name="Parker C.W."/>
            <person name="Leo P."/>
            <person name="Stajich J.E."/>
            <person name="Torok T."/>
            <person name="Tighe S."/>
            <person name="Mason C.E."/>
            <person name="Venkateswaran K."/>
        </authorList>
    </citation>
    <scope>NUCLEOTIDE SEQUENCE [LARGE SCALE GENOMIC DNA]</scope>
    <source>
        <strain evidence="2 3">CCFEE 5817</strain>
    </source>
</reference>
<sequence length="950" mass="104427">MGVEPYETMPDDGDGYVTTEEVVEVTEYDEEVSGDDEEYAPGDVQQAAHSLSTDYYDQPDAEFQEPVAFPPQELRQFQQHQSLGTQSLRPPIVPRRPVPILPTKPTRLNQWTPPSSARPAPRNFHAGSEHPFGGLARQQQPAYLPRPAHQPQHEHYEELGYQLHEQQSVYQQRSLYEPQPAYQQQSVYPSQRAYGPQPEHQEQPTYRPHEQQSVYPPQHTYQQQPAYRPQPDHQHQPTYQPPPPPPQITYTPQPPYQQQSVYPQQDPAEKPSAYQQEPAPRIVTSETSYVRSTSPNPYEYSTAFEGSAVPAEDDNWVDEPEPEPVSHAVSPPETSNYAGVASEPDQIDGRNKHKQRDEKKANGKDNDRTAKAKGSGLAALFKKNKKDELARRDKEGPNTPSSGQNGAKVEKRGFAALFRKNKKHILAQANGKAPSGGVPEKLPPTGTSSADANKSAGNKQVEPNKPLNSSHASDQLNGWVKTGGDNSSKSAGSLGLQPGSLTANKTTGVANGNPSPSTSNALKSDTPTPLNNVRAGSKNTVTSPMTNTKPDTTKPLPRNPSWNIGAASSNHKVGAETKADPSDTLTATAPKEALRPGQQHPSTNTKDMSTQQSGSTQPSSGPANKPKPPVPGSDKVNKEPSAQPSGPVKQNDAPMTAKQAKSKAFFAKVRAKRKAKSTQPQAPESNVEKSTMAPQAPNNTAENQAAAKQPQKSTTAPQAPTSTASNQTTSKQPPQSQAKSLFGGGSENKEKQKQDQTQIAAKQQQGVKQKQTWKEKRTAKKAAKQQKQQQSVQAQPPQQQSQQQQPKQQPQKQDQKQQPQPQPKPQPQQQPKPKPPFNKDQKQYIAQQNQKLIHEAQKRVAKQQKKDAKKQAKQQKQLAKRQEQEARRAVNPVAQPNAKAQPAKNAQPRPPTQPQVKQVKQKPVKAPKPPKPPKKAKAPKQKRKRGGKRK</sequence>
<feature type="compositionally biased region" description="Polar residues" evidence="1">
    <location>
        <begin position="284"/>
        <end position="296"/>
    </location>
</feature>
<proteinExistence type="predicted"/>
<name>A0ABR0S077_9EURO</name>
<dbReference type="GeneID" id="89993816"/>
<feature type="compositionally biased region" description="Low complexity" evidence="1">
    <location>
        <begin position="256"/>
        <end position="266"/>
    </location>
</feature>
<feature type="compositionally biased region" description="Polar residues" evidence="1">
    <location>
        <begin position="726"/>
        <end position="739"/>
    </location>
</feature>
<feature type="compositionally biased region" description="Acidic residues" evidence="1">
    <location>
        <begin position="311"/>
        <end position="322"/>
    </location>
</feature>
<evidence type="ECO:0000313" key="2">
    <source>
        <dbReference type="EMBL" id="KAK5946226.1"/>
    </source>
</evidence>
<feature type="compositionally biased region" description="Basic and acidic residues" evidence="1">
    <location>
        <begin position="199"/>
        <end position="210"/>
    </location>
</feature>
<feature type="compositionally biased region" description="Basic residues" evidence="1">
    <location>
        <begin position="931"/>
        <end position="950"/>
    </location>
</feature>
<feature type="compositionally biased region" description="Low complexity" evidence="1">
    <location>
        <begin position="713"/>
        <end position="725"/>
    </location>
</feature>
<feature type="compositionally biased region" description="Polar residues" evidence="1">
    <location>
        <begin position="106"/>
        <end position="115"/>
    </location>
</feature>
<feature type="compositionally biased region" description="Polar residues" evidence="1">
    <location>
        <begin position="599"/>
        <end position="608"/>
    </location>
</feature>
<feature type="compositionally biased region" description="Low complexity" evidence="1">
    <location>
        <begin position="785"/>
        <end position="819"/>
    </location>
</feature>
<feature type="compositionally biased region" description="Low complexity" evidence="1">
    <location>
        <begin position="609"/>
        <end position="622"/>
    </location>
</feature>
<dbReference type="Proteomes" id="UP001334248">
    <property type="component" value="Unassembled WGS sequence"/>
</dbReference>
<evidence type="ECO:0000256" key="1">
    <source>
        <dbReference type="SAM" id="MobiDB-lite"/>
    </source>
</evidence>
<feature type="compositionally biased region" description="Polar residues" evidence="1">
    <location>
        <begin position="537"/>
        <end position="550"/>
    </location>
</feature>
<feature type="compositionally biased region" description="Basic and acidic residues" evidence="1">
    <location>
        <begin position="852"/>
        <end position="870"/>
    </location>
</feature>
<feature type="compositionally biased region" description="Low complexity" evidence="1">
    <location>
        <begin position="657"/>
        <end position="668"/>
    </location>
</feature>
<feature type="region of interest" description="Disordered" evidence="1">
    <location>
        <begin position="72"/>
        <end position="950"/>
    </location>
</feature>
<dbReference type="RefSeq" id="XP_064734316.1">
    <property type="nucleotide sequence ID" value="XM_064868819.1"/>
</dbReference>
<keyword evidence="3" id="KW-1185">Reference proteome</keyword>
<dbReference type="EMBL" id="JAVHJV010000001">
    <property type="protein sequence ID" value="KAK5946226.1"/>
    <property type="molecule type" value="Genomic_DNA"/>
</dbReference>
<protein>
    <submittedName>
        <fullName evidence="2">Uncharacterized protein</fullName>
    </submittedName>
</protein>
<evidence type="ECO:0000313" key="3">
    <source>
        <dbReference type="Proteomes" id="UP001334248"/>
    </source>
</evidence>
<feature type="compositionally biased region" description="Polar residues" evidence="1">
    <location>
        <begin position="466"/>
        <end position="476"/>
    </location>
</feature>
<feature type="compositionally biased region" description="Polar residues" evidence="1">
    <location>
        <begin position="164"/>
        <end position="174"/>
    </location>
</feature>
<feature type="compositionally biased region" description="Basic and acidic residues" evidence="1">
    <location>
        <begin position="347"/>
        <end position="370"/>
    </location>
</feature>
<feature type="compositionally biased region" description="Polar residues" evidence="1">
    <location>
        <begin position="75"/>
        <end position="87"/>
    </location>
</feature>
<feature type="compositionally biased region" description="Pro residues" evidence="1">
    <location>
        <begin position="820"/>
        <end position="836"/>
    </location>
</feature>
<feature type="compositionally biased region" description="Pro residues" evidence="1">
    <location>
        <begin position="91"/>
        <end position="102"/>
    </location>
</feature>
<accession>A0ABR0S077</accession>
<organism evidence="2 3">
    <name type="scientific">Knufia obscura</name>
    <dbReference type="NCBI Taxonomy" id="1635080"/>
    <lineage>
        <taxon>Eukaryota</taxon>
        <taxon>Fungi</taxon>
        <taxon>Dikarya</taxon>
        <taxon>Ascomycota</taxon>
        <taxon>Pezizomycotina</taxon>
        <taxon>Eurotiomycetes</taxon>
        <taxon>Chaetothyriomycetidae</taxon>
        <taxon>Chaetothyriales</taxon>
        <taxon>Trichomeriaceae</taxon>
        <taxon>Knufia</taxon>
    </lineage>
</organism>
<feature type="compositionally biased region" description="Polar residues" evidence="1">
    <location>
        <begin position="560"/>
        <end position="571"/>
    </location>
</feature>
<feature type="compositionally biased region" description="Polar residues" evidence="1">
    <location>
        <begin position="445"/>
        <end position="458"/>
    </location>
</feature>